<accession>A0ABZ0V511</accession>
<proteinExistence type="predicted"/>
<keyword evidence="1" id="KW-0614">Plasmid</keyword>
<dbReference type="EMBL" id="CP139730">
    <property type="protein sequence ID" value="WPZ23933.1"/>
    <property type="molecule type" value="Genomic_DNA"/>
</dbReference>
<evidence type="ECO:0000313" key="2">
    <source>
        <dbReference type="Proteomes" id="UP001326567"/>
    </source>
</evidence>
<keyword evidence="2" id="KW-1185">Reference proteome</keyword>
<geneLocation type="plasmid" evidence="1 2">
    <name>unnamed05</name>
</geneLocation>
<evidence type="ECO:0000313" key="1">
    <source>
        <dbReference type="EMBL" id="WPZ23933.1"/>
    </source>
</evidence>
<sequence>MRTAKLQALCEEAMADCVLLADRSGKLVELHNAEGYMAAAEEGED</sequence>
<dbReference type="Proteomes" id="UP001326567">
    <property type="component" value="Plasmid unnamed05"/>
</dbReference>
<name>A0ABZ0V511_9RHOB</name>
<organism evidence="1 2">
    <name type="scientific">Sulfitobacter faviae</name>
    <dbReference type="NCBI Taxonomy" id="1775881"/>
    <lineage>
        <taxon>Bacteria</taxon>
        <taxon>Pseudomonadati</taxon>
        <taxon>Pseudomonadota</taxon>
        <taxon>Alphaproteobacteria</taxon>
        <taxon>Rhodobacterales</taxon>
        <taxon>Roseobacteraceae</taxon>
        <taxon>Sulfitobacter</taxon>
    </lineage>
</organism>
<dbReference type="RefSeq" id="WP_322330090.1">
    <property type="nucleotide sequence ID" value="NZ_CP139730.1"/>
</dbReference>
<gene>
    <name evidence="1" type="ORF">T7987_19480</name>
</gene>
<protein>
    <submittedName>
        <fullName evidence="1">Uncharacterized protein</fullName>
    </submittedName>
</protein>
<reference evidence="1 2" key="1">
    <citation type="submission" date="2023-11" db="EMBL/GenBank/DDBJ databases">
        <title>From the Deep-Sea to the Surface: Bacterial Genomes Isolated from the Moytirra Hydrothermal Vent Plume.</title>
        <authorList>
            <person name="Major S.R."/>
        </authorList>
    </citation>
    <scope>NUCLEOTIDE SEQUENCE [LARGE SCALE GENOMIC DNA]</scope>
    <source>
        <strain evidence="1 2">OXR-9</strain>
        <plasmid evidence="1 2">unnamed05</plasmid>
    </source>
</reference>